<evidence type="ECO:0000313" key="2">
    <source>
        <dbReference type="Proteomes" id="UP000500686"/>
    </source>
</evidence>
<dbReference type="Gene3D" id="3.40.50.300">
    <property type="entry name" value="P-loop containing nucleotide triphosphate hydrolases"/>
    <property type="match status" value="1"/>
</dbReference>
<sequence>MRKIKIVDVSVEKFKALTNYFQDLRNFSVDNAYANGKNGTGKTTKLNALTYLLNNKKDLSNKLATQADDSNLALVLEIDLGNEVNYQTISFNKNAWMSIRNNLAPRKLKVGDYKVLMNELFNGMWEYFSLLTNPDYFMELEGSTQRNLFINFLLKTQARLGGKNSTEVQEIIDSGKDTTELKKEIKAEIKQLMQSLENSYVFDLELKPKISKELKQATHLIIKQYQIDEAVIKSRIAELDEQLVRIAKAENEVVRKFSKGVNDMFANSDLKIKIDLITKTSGEEFMLIKTLDDVEYKNLNTVKKLEIALAFNKLFQRLSDIETFVLIDNFERVDNDNSTKLTELLGQRQVLVAKVTNE</sequence>
<gene>
    <name evidence="1" type="ORF">HLA87_02570</name>
</gene>
<dbReference type="KEGG" id="mmir:HLA87_02570"/>
<organism evidence="1 2">
    <name type="scientific">Mycoplasma miroungigenitalium</name>
    <dbReference type="NCBI Taxonomy" id="754515"/>
    <lineage>
        <taxon>Bacteria</taxon>
        <taxon>Bacillati</taxon>
        <taxon>Mycoplasmatota</taxon>
        <taxon>Mollicutes</taxon>
        <taxon>Mycoplasmataceae</taxon>
        <taxon>Mycoplasma</taxon>
    </lineage>
</organism>
<protein>
    <submittedName>
        <fullName evidence="1">Uncharacterized protein</fullName>
    </submittedName>
</protein>
<accession>A0A6M4JBL5</accession>
<proteinExistence type="predicted"/>
<keyword evidence="2" id="KW-1185">Reference proteome</keyword>
<dbReference type="Proteomes" id="UP000500686">
    <property type="component" value="Chromosome"/>
</dbReference>
<dbReference type="InterPro" id="IPR027417">
    <property type="entry name" value="P-loop_NTPase"/>
</dbReference>
<dbReference type="RefSeq" id="WP_171111636.1">
    <property type="nucleotide sequence ID" value="NZ_CP053096.1"/>
</dbReference>
<dbReference type="AlphaFoldDB" id="A0A6M4JBL5"/>
<evidence type="ECO:0000313" key="1">
    <source>
        <dbReference type="EMBL" id="QJR43658.1"/>
    </source>
</evidence>
<reference evidence="1 2" key="1">
    <citation type="submission" date="2020-05" db="EMBL/GenBank/DDBJ databases">
        <title>Novel Mycoplasma species detected in Mirounga angustirostris (northern elephant seal) from the USA.</title>
        <authorList>
            <person name="Volokhov D.V."/>
        </authorList>
    </citation>
    <scope>NUCLEOTIDE SEQUENCE [LARGE SCALE GENOMIC DNA]</scope>
    <source>
        <strain evidence="1 2">Mirounga ES2806-GEN</strain>
    </source>
</reference>
<name>A0A6M4JBL5_9MOLU</name>
<dbReference type="EMBL" id="CP053096">
    <property type="protein sequence ID" value="QJR43658.1"/>
    <property type="molecule type" value="Genomic_DNA"/>
</dbReference>